<proteinExistence type="predicted"/>
<name>A0A1A8EPG8_9TELE</name>
<organism evidence="3">
    <name type="scientific">Nothobranchius korthausae</name>
    <dbReference type="NCBI Taxonomy" id="1143690"/>
    <lineage>
        <taxon>Eukaryota</taxon>
        <taxon>Metazoa</taxon>
        <taxon>Chordata</taxon>
        <taxon>Craniata</taxon>
        <taxon>Vertebrata</taxon>
        <taxon>Euteleostomi</taxon>
        <taxon>Actinopterygii</taxon>
        <taxon>Neopterygii</taxon>
        <taxon>Teleostei</taxon>
        <taxon>Neoteleostei</taxon>
        <taxon>Acanthomorphata</taxon>
        <taxon>Ovalentaria</taxon>
        <taxon>Atherinomorphae</taxon>
        <taxon>Cyprinodontiformes</taxon>
        <taxon>Nothobranchiidae</taxon>
        <taxon>Nothobranchius</taxon>
    </lineage>
</organism>
<protein>
    <submittedName>
        <fullName evidence="3">Si:ch211-260m19.8</fullName>
    </submittedName>
</protein>
<evidence type="ECO:0000256" key="1">
    <source>
        <dbReference type="SAM" id="MobiDB-lite"/>
    </source>
</evidence>
<feature type="compositionally biased region" description="Basic and acidic residues" evidence="1">
    <location>
        <begin position="41"/>
        <end position="54"/>
    </location>
</feature>
<reference evidence="3" key="2">
    <citation type="submission" date="2016-06" db="EMBL/GenBank/DDBJ databases">
        <title>The genome of a short-lived fish provides insights into sex chromosome evolution and the genetic control of aging.</title>
        <authorList>
            <person name="Reichwald K."/>
            <person name="Felder M."/>
            <person name="Petzold A."/>
            <person name="Koch P."/>
            <person name="Groth M."/>
            <person name="Platzer M."/>
        </authorList>
    </citation>
    <scope>NUCLEOTIDE SEQUENCE</scope>
    <source>
        <tissue evidence="3">Brain</tissue>
    </source>
</reference>
<feature type="region of interest" description="Disordered" evidence="1">
    <location>
        <begin position="41"/>
        <end position="74"/>
    </location>
</feature>
<evidence type="ECO:0000256" key="2">
    <source>
        <dbReference type="SAM" id="SignalP"/>
    </source>
</evidence>
<dbReference type="AlphaFoldDB" id="A0A1A8EPG8"/>
<evidence type="ECO:0000313" key="3">
    <source>
        <dbReference type="EMBL" id="SBQ48468.1"/>
    </source>
</evidence>
<feature type="signal peptide" evidence="2">
    <location>
        <begin position="1"/>
        <end position="21"/>
    </location>
</feature>
<accession>A0A1A8EPG8</accession>
<dbReference type="EMBL" id="HAEB01001941">
    <property type="protein sequence ID" value="SBQ48468.1"/>
    <property type="molecule type" value="Transcribed_RNA"/>
</dbReference>
<feature type="chain" id="PRO_5008369328" evidence="2">
    <location>
        <begin position="22"/>
        <end position="111"/>
    </location>
</feature>
<keyword evidence="2" id="KW-0732">Signal</keyword>
<gene>
    <name evidence="3" type="primary">SI:CH211-260M19.8</name>
</gene>
<reference evidence="3" key="1">
    <citation type="submission" date="2016-05" db="EMBL/GenBank/DDBJ databases">
        <authorList>
            <person name="Lavstsen T."/>
            <person name="Jespersen J.S."/>
        </authorList>
    </citation>
    <scope>NUCLEOTIDE SEQUENCE</scope>
    <source>
        <tissue evidence="3">Brain</tissue>
    </source>
</reference>
<sequence length="111" mass="12536">MSMRGTVAGCIVLVFMLVVLAERTEGHITFFSPKEIQLMKEREGKKDTGPRSDDGPFEDVTVRQAPRMERDPNPENLLALDVRLSPKQLVRVAPVLEEMIHEIVEGHQKAK</sequence>